<protein>
    <submittedName>
        <fullName evidence="5">P-type H+-ATPase</fullName>
    </submittedName>
</protein>
<evidence type="ECO:0000256" key="1">
    <source>
        <dbReference type="ARBA" id="ARBA00004141"/>
    </source>
</evidence>
<comment type="caution">
    <text evidence="5">The sequence shown here is derived from an EMBL/GenBank/DDBJ whole genome shotgun (WGS) entry which is preliminary data.</text>
</comment>
<dbReference type="Pfam" id="PF00702">
    <property type="entry name" value="Hydrolase"/>
    <property type="match status" value="1"/>
</dbReference>
<evidence type="ECO:0000256" key="2">
    <source>
        <dbReference type="ARBA" id="ARBA00022692"/>
    </source>
</evidence>
<dbReference type="GO" id="GO:0016887">
    <property type="term" value="F:ATP hydrolysis activity"/>
    <property type="evidence" value="ECO:0007669"/>
    <property type="project" value="InterPro"/>
</dbReference>
<comment type="subcellular location">
    <subcellularLocation>
        <location evidence="1">Membrane</location>
        <topology evidence="1">Multi-pass membrane protein</topology>
    </subcellularLocation>
</comment>
<reference evidence="5" key="2">
    <citation type="journal article" date="2014" name="ISME J.">
        <title>Microbial stratification in low pH oxic and suboxic macroscopic growths along an acid mine drainage.</title>
        <authorList>
            <person name="Mendez-Garcia C."/>
            <person name="Mesa V."/>
            <person name="Sprenger R.R."/>
            <person name="Richter M."/>
            <person name="Diez M.S."/>
            <person name="Solano J."/>
            <person name="Bargiela R."/>
            <person name="Golyshina O.V."/>
            <person name="Manteca A."/>
            <person name="Ramos J.L."/>
            <person name="Gallego J.R."/>
            <person name="Llorente I."/>
            <person name="Martins Dos Santos V.A."/>
            <person name="Jensen O.N."/>
            <person name="Pelaez A.I."/>
            <person name="Sanchez J."/>
            <person name="Ferrer M."/>
        </authorList>
    </citation>
    <scope>NUCLEOTIDE SEQUENCE</scope>
</reference>
<dbReference type="GO" id="GO:0005524">
    <property type="term" value="F:ATP binding"/>
    <property type="evidence" value="ECO:0007669"/>
    <property type="project" value="InterPro"/>
</dbReference>
<dbReference type="AlphaFoldDB" id="T1CED1"/>
<reference evidence="5" key="1">
    <citation type="submission" date="2013-08" db="EMBL/GenBank/DDBJ databases">
        <authorList>
            <person name="Mendez C."/>
            <person name="Richter M."/>
            <person name="Ferrer M."/>
            <person name="Sanchez J."/>
        </authorList>
    </citation>
    <scope>NUCLEOTIDE SEQUENCE</scope>
</reference>
<accession>T1CED1</accession>
<dbReference type="InterPro" id="IPR023214">
    <property type="entry name" value="HAD_sf"/>
</dbReference>
<keyword evidence="4" id="KW-0472">Membrane</keyword>
<dbReference type="NCBIfam" id="TIGR01494">
    <property type="entry name" value="ATPase_P-type"/>
    <property type="match status" value="1"/>
</dbReference>
<dbReference type="InterPro" id="IPR001757">
    <property type="entry name" value="P_typ_ATPase"/>
</dbReference>
<dbReference type="PROSITE" id="PS50330">
    <property type="entry name" value="UIM"/>
    <property type="match status" value="1"/>
</dbReference>
<gene>
    <name evidence="5" type="ORF">B2A_01734</name>
</gene>
<keyword evidence="2" id="KW-0812">Transmembrane</keyword>
<evidence type="ECO:0000256" key="4">
    <source>
        <dbReference type="ARBA" id="ARBA00023136"/>
    </source>
</evidence>
<proteinExistence type="predicted"/>
<dbReference type="EMBL" id="AUZZ01001243">
    <property type="protein sequence ID" value="EQD65100.1"/>
    <property type="molecule type" value="Genomic_DNA"/>
</dbReference>
<dbReference type="InterPro" id="IPR036412">
    <property type="entry name" value="HAD-like_sf"/>
</dbReference>
<name>T1CED1_9ZZZZ</name>
<evidence type="ECO:0000256" key="3">
    <source>
        <dbReference type="ARBA" id="ARBA00022989"/>
    </source>
</evidence>
<dbReference type="GO" id="GO:0016020">
    <property type="term" value="C:membrane"/>
    <property type="evidence" value="ECO:0007669"/>
    <property type="project" value="UniProtKB-SubCell"/>
</dbReference>
<feature type="non-terminal residue" evidence="5">
    <location>
        <position position="1"/>
    </location>
</feature>
<dbReference type="SUPFAM" id="SSF56784">
    <property type="entry name" value="HAD-like"/>
    <property type="match status" value="1"/>
</dbReference>
<dbReference type="Gene3D" id="3.40.50.1000">
    <property type="entry name" value="HAD superfamily/HAD-like"/>
    <property type="match status" value="1"/>
</dbReference>
<dbReference type="PANTHER" id="PTHR42861">
    <property type="entry name" value="CALCIUM-TRANSPORTING ATPASE"/>
    <property type="match status" value="1"/>
</dbReference>
<dbReference type="InterPro" id="IPR003903">
    <property type="entry name" value="UIM_dom"/>
</dbReference>
<organism evidence="5">
    <name type="scientific">mine drainage metagenome</name>
    <dbReference type="NCBI Taxonomy" id="410659"/>
    <lineage>
        <taxon>unclassified sequences</taxon>
        <taxon>metagenomes</taxon>
        <taxon>ecological metagenomes</taxon>
    </lineage>
</organism>
<dbReference type="SUPFAM" id="SSF81660">
    <property type="entry name" value="Metal cation-transporting ATPase, ATP-binding domain N"/>
    <property type="match status" value="1"/>
</dbReference>
<sequence>EDDIIRYAIEASRKEDNDPIDNSVIEYAELKKIKSAKQEKFYPFDPSTKRTSAIVKEGSKRYYVTKGAVHTILTLKMSGRVNHRLVAKTVEEFAAKGFRTIAVAKSGNGKEWKLCGLIALYDAPRSDAKELVQEIHALGVKTKMLTGDNIKVAMQIASEVAMGDKIYDITAERKNEKRSCKGK</sequence>
<dbReference type="InterPro" id="IPR023299">
    <property type="entry name" value="ATPase_P-typ_cyto_dom_N"/>
</dbReference>
<keyword evidence="3" id="KW-1133">Transmembrane helix</keyword>
<dbReference type="Gene3D" id="3.40.1110.10">
    <property type="entry name" value="Calcium-transporting ATPase, cytoplasmic domain N"/>
    <property type="match status" value="1"/>
</dbReference>
<evidence type="ECO:0000313" key="5">
    <source>
        <dbReference type="EMBL" id="EQD65100.1"/>
    </source>
</evidence>